<dbReference type="InterPro" id="IPR010753">
    <property type="entry name" value="DUF1330"/>
</dbReference>
<accession>A0A315ENM1</accession>
<dbReference type="InterPro" id="IPR011008">
    <property type="entry name" value="Dimeric_a/b-barrel"/>
</dbReference>
<dbReference type="Gene3D" id="3.30.70.100">
    <property type="match status" value="1"/>
</dbReference>
<dbReference type="AlphaFoldDB" id="A0A315ENM1"/>
<evidence type="ECO:0000259" key="1">
    <source>
        <dbReference type="Pfam" id="PF07045"/>
    </source>
</evidence>
<feature type="domain" description="DUF1330" evidence="1">
    <location>
        <begin position="3"/>
        <end position="96"/>
    </location>
</feature>
<evidence type="ECO:0000313" key="3">
    <source>
        <dbReference type="Proteomes" id="UP000251341"/>
    </source>
</evidence>
<evidence type="ECO:0000313" key="2">
    <source>
        <dbReference type="EMBL" id="PUE58398.1"/>
    </source>
</evidence>
<sequence length="98" mass="10670">MSKAYLIGQITVTNPQAYAVYSAQVPHTIAAFGGKYLVRGGHATQLEGQAQGERNVVVEFPSREIAEAWYNSEAYQAILQHRLNNSTGALALVDGYDL</sequence>
<keyword evidence="3" id="KW-1185">Reference proteome</keyword>
<name>A0A315ENM1_9BURK</name>
<dbReference type="Proteomes" id="UP000251341">
    <property type="component" value="Unassembled WGS sequence"/>
</dbReference>
<reference evidence="2 3" key="1">
    <citation type="submission" date="2017-04" db="EMBL/GenBank/DDBJ databases">
        <title>Unexpected and diverse lifestyles within the genus Limnohabitans.</title>
        <authorList>
            <person name="Kasalicky V."/>
            <person name="Mehrshad M."/>
            <person name="Andrei S.-A."/>
            <person name="Salcher M."/>
            <person name="Kratochvilova H."/>
            <person name="Simek K."/>
            <person name="Ghai R."/>
        </authorList>
    </citation>
    <scope>NUCLEOTIDE SEQUENCE [LARGE SCALE GENOMIC DNA]</scope>
    <source>
        <strain evidence="2 3">MWH-C5</strain>
    </source>
</reference>
<comment type="caution">
    <text evidence="2">The sequence shown here is derived from an EMBL/GenBank/DDBJ whole genome shotgun (WGS) entry which is preliminary data.</text>
</comment>
<dbReference type="PANTHER" id="PTHR41521">
    <property type="match status" value="1"/>
</dbReference>
<organism evidence="2 3">
    <name type="scientific">Limnohabitans curvus</name>
    <dbReference type="NCBI Taxonomy" id="323423"/>
    <lineage>
        <taxon>Bacteria</taxon>
        <taxon>Pseudomonadati</taxon>
        <taxon>Pseudomonadota</taxon>
        <taxon>Betaproteobacteria</taxon>
        <taxon>Burkholderiales</taxon>
        <taxon>Comamonadaceae</taxon>
        <taxon>Limnohabitans</taxon>
    </lineage>
</organism>
<protein>
    <recommendedName>
        <fullName evidence="1">DUF1330 domain-containing protein</fullName>
    </recommendedName>
</protein>
<dbReference type="EMBL" id="NESP01000001">
    <property type="protein sequence ID" value="PUE58398.1"/>
    <property type="molecule type" value="Genomic_DNA"/>
</dbReference>
<dbReference type="RefSeq" id="WP_108359926.1">
    <property type="nucleotide sequence ID" value="NZ_NESP01000001.1"/>
</dbReference>
<proteinExistence type="predicted"/>
<dbReference type="Pfam" id="PF07045">
    <property type="entry name" value="DUF1330"/>
    <property type="match status" value="1"/>
</dbReference>
<dbReference type="PANTHER" id="PTHR41521:SF4">
    <property type="entry name" value="BLR0684 PROTEIN"/>
    <property type="match status" value="1"/>
</dbReference>
<dbReference type="SUPFAM" id="SSF54909">
    <property type="entry name" value="Dimeric alpha+beta barrel"/>
    <property type="match status" value="1"/>
</dbReference>
<gene>
    <name evidence="2" type="ORF">B9Z44_01555</name>
</gene>